<evidence type="ECO:0000256" key="2">
    <source>
        <dbReference type="ARBA" id="ARBA00022475"/>
    </source>
</evidence>
<feature type="domain" description="Metallo-beta-lactamase" evidence="7">
    <location>
        <begin position="517"/>
        <end position="720"/>
    </location>
</feature>
<feature type="transmembrane region" description="Helical" evidence="6">
    <location>
        <begin position="261"/>
        <end position="277"/>
    </location>
</feature>
<dbReference type="InterPro" id="IPR004477">
    <property type="entry name" value="ComEC_N"/>
</dbReference>
<feature type="transmembrane region" description="Helical" evidence="6">
    <location>
        <begin position="51"/>
        <end position="76"/>
    </location>
</feature>
<organism evidence="8 9">
    <name type="scientific">Slackia isoflavoniconvertens</name>
    <dbReference type="NCBI Taxonomy" id="572010"/>
    <lineage>
        <taxon>Bacteria</taxon>
        <taxon>Bacillati</taxon>
        <taxon>Actinomycetota</taxon>
        <taxon>Coriobacteriia</taxon>
        <taxon>Eggerthellales</taxon>
        <taxon>Eggerthellaceae</taxon>
        <taxon>Slackia</taxon>
    </lineage>
</organism>
<evidence type="ECO:0000259" key="7">
    <source>
        <dbReference type="SMART" id="SM00849"/>
    </source>
</evidence>
<evidence type="ECO:0000313" key="9">
    <source>
        <dbReference type="Proteomes" id="UP000253975"/>
    </source>
</evidence>
<gene>
    <name evidence="8" type="ORF">C1881_02475</name>
</gene>
<evidence type="ECO:0000313" key="8">
    <source>
        <dbReference type="EMBL" id="RDB60229.1"/>
    </source>
</evidence>
<evidence type="ECO:0000256" key="3">
    <source>
        <dbReference type="ARBA" id="ARBA00022692"/>
    </source>
</evidence>
<feature type="transmembrane region" description="Helical" evidence="6">
    <location>
        <begin position="330"/>
        <end position="351"/>
    </location>
</feature>
<dbReference type="PANTHER" id="PTHR30619">
    <property type="entry name" value="DNA INTERNALIZATION/COMPETENCE PROTEIN COMEC/REC2"/>
    <property type="match status" value="1"/>
</dbReference>
<name>A0A369LNI5_9ACTN</name>
<feature type="transmembrane region" description="Helical" evidence="6">
    <location>
        <begin position="425"/>
        <end position="444"/>
    </location>
</feature>
<dbReference type="InterPro" id="IPR001279">
    <property type="entry name" value="Metallo-B-lactamas"/>
</dbReference>
<dbReference type="Pfam" id="PF03772">
    <property type="entry name" value="Competence"/>
    <property type="match status" value="1"/>
</dbReference>
<dbReference type="NCBIfam" id="TIGR00361">
    <property type="entry name" value="ComEC_Rec2"/>
    <property type="match status" value="1"/>
</dbReference>
<dbReference type="NCBIfam" id="TIGR00360">
    <property type="entry name" value="ComEC_N-term"/>
    <property type="match status" value="1"/>
</dbReference>
<proteinExistence type="predicted"/>
<evidence type="ECO:0000256" key="4">
    <source>
        <dbReference type="ARBA" id="ARBA00022989"/>
    </source>
</evidence>
<feature type="transmembrane region" description="Helical" evidence="6">
    <location>
        <begin position="482"/>
        <end position="505"/>
    </location>
</feature>
<dbReference type="Proteomes" id="UP000253975">
    <property type="component" value="Unassembled WGS sequence"/>
</dbReference>
<dbReference type="InterPro" id="IPR004797">
    <property type="entry name" value="Competence_ComEC/Rec2"/>
</dbReference>
<sequence length="773" mass="79797">MKRAMLHGAKALGRVGRANNTANAALLGEGLVEGPTDRATPRFPRRPSLPVSLVVAVIVWASLAAWQALAIAGGYVTRDVPRGLESGEYVLEVVEDAKLGSYGYSMHARVLDANGVARDVLATYGDADIEGDARLFARQRVVASVSFSEFSEASFSRYASKGLCARAKLTQATIVDGVGPISFVVSARCFARDVFDEFEGRGAALVRAIVIGDRSKLEEGGLYDDVKTVGLAHMVAVSGAHLSVVAALAGALLARARMPRVALSIALCLFYCAYAAFTGFSAPVIRAALMAAVVVSAIWGARRSSSLAALGVCVCVLLAVHPANALSLSFFLSAASTLGIVALAPLIQAWFEVAFGRRAETLCQTCALTTAANIPIAPVTACVFSRVPLMSPLANMIAAPLFTVFIAGGLVGLGLTALYAPAGKAILAAIIALAQALSAFLAALARVPFASLPCSADMWVVVVLSALAFAGLWVIWPRPTRARAVGVAAATALVVVACVVVAPLLEPDEIVALDVGQGDAILVKSEGASLLVDTGNQDAMLAAALARTHTSHLSGVAISHHDDDHCASLDSLASTIAGSCVYVARETYACPCDGCADLLAQARNVSGRQAVGLDVGDEIRVGRFTCRVVWPRAFSDAGGNADSLCLLVSYENEAGPLTALLTGDAEAEQIEKMVQSGGTGSSGAVAVNVLKAGHHGSKAGMTPKLAQGLSANIALVSCGANNRYGHPAQATIDALEAAGTRVFRTDELGDIACVFSREGIEVRPQYASGVALE</sequence>
<comment type="caution">
    <text evidence="8">The sequence shown here is derived from an EMBL/GenBank/DDBJ whole genome shotgun (WGS) entry which is preliminary data.</text>
</comment>
<reference evidence="8 9" key="1">
    <citation type="journal article" date="2018" name="Elife">
        <title>Discovery and characterization of a prevalent human gut bacterial enzyme sufficient for the inactivation of a family of plant toxins.</title>
        <authorList>
            <person name="Koppel N."/>
            <person name="Bisanz J.E."/>
            <person name="Pandelia M.E."/>
            <person name="Turnbaugh P.J."/>
            <person name="Balskus E.P."/>
        </authorList>
    </citation>
    <scope>NUCLEOTIDE SEQUENCE [LARGE SCALE GENOMIC DNA]</scope>
    <source>
        <strain evidence="8 9">OB21 GAM31</strain>
    </source>
</reference>
<dbReference type="InterPro" id="IPR035681">
    <property type="entry name" value="ComA-like_MBL"/>
</dbReference>
<accession>A0A369LNI5</accession>
<dbReference type="AlphaFoldDB" id="A0A369LNI5"/>
<feature type="transmembrane region" description="Helical" evidence="6">
    <location>
        <begin position="231"/>
        <end position="254"/>
    </location>
</feature>
<dbReference type="InterPro" id="IPR036866">
    <property type="entry name" value="RibonucZ/Hydroxyglut_hydro"/>
</dbReference>
<keyword evidence="3 6" id="KW-0812">Transmembrane</keyword>
<evidence type="ECO:0000256" key="5">
    <source>
        <dbReference type="ARBA" id="ARBA00023136"/>
    </source>
</evidence>
<feature type="transmembrane region" description="Helical" evidence="6">
    <location>
        <begin position="456"/>
        <end position="476"/>
    </location>
</feature>
<dbReference type="EMBL" id="PPTO01000003">
    <property type="protein sequence ID" value="RDB60229.1"/>
    <property type="molecule type" value="Genomic_DNA"/>
</dbReference>
<comment type="subcellular location">
    <subcellularLocation>
        <location evidence="1">Cell membrane</location>
        <topology evidence="1">Multi-pass membrane protein</topology>
    </subcellularLocation>
</comment>
<dbReference type="GO" id="GO:0030420">
    <property type="term" value="P:establishment of competence for transformation"/>
    <property type="evidence" value="ECO:0007669"/>
    <property type="project" value="InterPro"/>
</dbReference>
<dbReference type="Gene3D" id="3.60.15.10">
    <property type="entry name" value="Ribonuclease Z/Hydroxyacylglutathione hydrolase-like"/>
    <property type="match status" value="1"/>
</dbReference>
<keyword evidence="5 6" id="KW-0472">Membrane</keyword>
<feature type="transmembrane region" description="Helical" evidence="6">
    <location>
        <begin position="307"/>
        <end position="324"/>
    </location>
</feature>
<dbReference type="SMART" id="SM00849">
    <property type="entry name" value="Lactamase_B"/>
    <property type="match status" value="1"/>
</dbReference>
<dbReference type="SUPFAM" id="SSF56281">
    <property type="entry name" value="Metallo-hydrolase/oxidoreductase"/>
    <property type="match status" value="1"/>
</dbReference>
<keyword evidence="4 6" id="KW-1133">Transmembrane helix</keyword>
<evidence type="ECO:0000256" key="6">
    <source>
        <dbReference type="SAM" id="Phobius"/>
    </source>
</evidence>
<evidence type="ECO:0000256" key="1">
    <source>
        <dbReference type="ARBA" id="ARBA00004651"/>
    </source>
</evidence>
<dbReference type="PANTHER" id="PTHR30619:SF1">
    <property type="entry name" value="RECOMBINATION PROTEIN 2"/>
    <property type="match status" value="1"/>
</dbReference>
<feature type="transmembrane region" description="Helical" evidence="6">
    <location>
        <begin position="396"/>
        <end position="419"/>
    </location>
</feature>
<dbReference type="InterPro" id="IPR052159">
    <property type="entry name" value="Competence_DNA_uptake"/>
</dbReference>
<dbReference type="GO" id="GO:0005886">
    <property type="term" value="C:plasma membrane"/>
    <property type="evidence" value="ECO:0007669"/>
    <property type="project" value="UniProtKB-SubCell"/>
</dbReference>
<keyword evidence="2" id="KW-1003">Cell membrane</keyword>
<dbReference type="Pfam" id="PF00753">
    <property type="entry name" value="Lactamase_B"/>
    <property type="match status" value="1"/>
</dbReference>
<dbReference type="CDD" id="cd07731">
    <property type="entry name" value="ComA-like_MBL-fold"/>
    <property type="match status" value="1"/>
</dbReference>
<protein>
    <submittedName>
        <fullName evidence="8">DNA internalization-related competence protein ComEC/Rec2</fullName>
    </submittedName>
</protein>